<proteinExistence type="predicted"/>
<dbReference type="OrthoDB" id="9792137at2"/>
<reference evidence="3 4" key="1">
    <citation type="submission" date="2017-07" db="EMBL/GenBank/DDBJ databases">
        <title>Genome sequencing and assembly of Paenibacillus rigui.</title>
        <authorList>
            <person name="Mayilraj S."/>
        </authorList>
    </citation>
    <scope>NUCLEOTIDE SEQUENCE [LARGE SCALE GENOMIC DNA]</scope>
    <source>
        <strain evidence="3 4">JCM 16352</strain>
    </source>
</reference>
<dbReference type="Pfam" id="PF01557">
    <property type="entry name" value="FAA_hydrolase"/>
    <property type="match status" value="1"/>
</dbReference>
<keyword evidence="1" id="KW-0456">Lyase</keyword>
<dbReference type="EMBL" id="NMQW01000058">
    <property type="protein sequence ID" value="OXM82692.1"/>
    <property type="molecule type" value="Genomic_DNA"/>
</dbReference>
<dbReference type="InterPro" id="IPR011234">
    <property type="entry name" value="Fumarylacetoacetase-like_C"/>
</dbReference>
<organism evidence="3 4">
    <name type="scientific">Paenibacillus rigui</name>
    <dbReference type="NCBI Taxonomy" id="554312"/>
    <lineage>
        <taxon>Bacteria</taxon>
        <taxon>Bacillati</taxon>
        <taxon>Bacillota</taxon>
        <taxon>Bacilli</taxon>
        <taxon>Bacillales</taxon>
        <taxon>Paenibacillaceae</taxon>
        <taxon>Paenibacillus</taxon>
    </lineage>
</organism>
<dbReference type="RefSeq" id="WP_094018497.1">
    <property type="nucleotide sequence ID" value="NZ_NMQW01000058.1"/>
</dbReference>
<gene>
    <name evidence="3" type="ORF">CF651_29735</name>
</gene>
<protein>
    <submittedName>
        <fullName evidence="3">2-keto-4-pentenoate hydratase</fullName>
    </submittedName>
</protein>
<evidence type="ECO:0000313" key="3">
    <source>
        <dbReference type="EMBL" id="OXM82692.1"/>
    </source>
</evidence>
<keyword evidence="4" id="KW-1185">Reference proteome</keyword>
<evidence type="ECO:0000313" key="4">
    <source>
        <dbReference type="Proteomes" id="UP000215509"/>
    </source>
</evidence>
<sequence length="264" mass="28335">MDSKNIQALARLLWEAEQNHTGIQALTDANPGLTIHNAYQVQLLNIQRKVDLGQRITGKKIGLTSRAMQELLGVDQPDYGHLLDSMVVENGGTVQLNQVMQPKVEGEVAFVLKKDLTGPNVTIADVLQATEYVMAAIEIVDSRVQDWKIKLHDTIADNASCGLYVLGGTLVKPSEVDLRQIGMVLEKNGQVVNKGEGTAALGDPALCVAWLANKLHEYGIELKAGEVILSGALSAAVDASPGDSFSIRMDCLGSVTVNFDGEGF</sequence>
<dbReference type="InterPro" id="IPR050772">
    <property type="entry name" value="Hydratase-Decarb/MhpD_sf"/>
</dbReference>
<dbReference type="GO" id="GO:0005737">
    <property type="term" value="C:cytoplasm"/>
    <property type="evidence" value="ECO:0007669"/>
    <property type="project" value="TreeGrafter"/>
</dbReference>
<dbReference type="AlphaFoldDB" id="A0A229UH29"/>
<comment type="caution">
    <text evidence="3">The sequence shown here is derived from an EMBL/GenBank/DDBJ whole genome shotgun (WGS) entry which is preliminary data.</text>
</comment>
<evidence type="ECO:0000259" key="2">
    <source>
        <dbReference type="Pfam" id="PF01557"/>
    </source>
</evidence>
<feature type="domain" description="Fumarylacetoacetase-like C-terminal" evidence="2">
    <location>
        <begin position="85"/>
        <end position="256"/>
    </location>
</feature>
<dbReference type="InterPro" id="IPR036663">
    <property type="entry name" value="Fumarylacetoacetase_C_sf"/>
</dbReference>
<dbReference type="PANTHER" id="PTHR30143">
    <property type="entry name" value="ACID HYDRATASE"/>
    <property type="match status" value="1"/>
</dbReference>
<accession>A0A229UH29</accession>
<dbReference type="SUPFAM" id="SSF56529">
    <property type="entry name" value="FAH"/>
    <property type="match status" value="1"/>
</dbReference>
<dbReference type="Gene3D" id="3.90.850.10">
    <property type="entry name" value="Fumarylacetoacetase-like, C-terminal domain"/>
    <property type="match status" value="1"/>
</dbReference>
<name>A0A229UH29_9BACL</name>
<dbReference type="PANTHER" id="PTHR30143:SF0">
    <property type="entry name" value="2-KETO-4-PENTENOATE HYDRATASE"/>
    <property type="match status" value="1"/>
</dbReference>
<dbReference type="GO" id="GO:0008684">
    <property type="term" value="F:2-oxopent-4-enoate hydratase activity"/>
    <property type="evidence" value="ECO:0007669"/>
    <property type="project" value="TreeGrafter"/>
</dbReference>
<dbReference type="Proteomes" id="UP000215509">
    <property type="component" value="Unassembled WGS sequence"/>
</dbReference>
<evidence type="ECO:0000256" key="1">
    <source>
        <dbReference type="ARBA" id="ARBA00023239"/>
    </source>
</evidence>